<proteinExistence type="predicted"/>
<dbReference type="Gramene" id="ONIVA02G13580.1">
    <property type="protein sequence ID" value="ONIVA02G13580.1"/>
    <property type="gene ID" value="ONIVA02G13580"/>
</dbReference>
<dbReference type="EnsemblPlants" id="ONIVA02G13580.1">
    <property type="protein sequence ID" value="ONIVA02G13580.1"/>
    <property type="gene ID" value="ONIVA02G13580"/>
</dbReference>
<feature type="region of interest" description="Disordered" evidence="1">
    <location>
        <begin position="1"/>
        <end position="21"/>
    </location>
</feature>
<dbReference type="AlphaFoldDB" id="A0A0E0G4Y1"/>
<evidence type="ECO:0000313" key="2">
    <source>
        <dbReference type="EnsemblPlants" id="ONIVA02G13580.1"/>
    </source>
</evidence>
<reference evidence="2" key="2">
    <citation type="submission" date="2018-04" db="EMBL/GenBank/DDBJ databases">
        <title>OnivRS2 (Oryza nivara Reference Sequence Version 2).</title>
        <authorList>
            <person name="Zhang J."/>
            <person name="Kudrna D."/>
            <person name="Lee S."/>
            <person name="Talag J."/>
            <person name="Rajasekar S."/>
            <person name="Welchert J."/>
            <person name="Hsing Y.-I."/>
            <person name="Wing R.A."/>
        </authorList>
    </citation>
    <scope>NUCLEOTIDE SEQUENCE [LARGE SCALE GENOMIC DNA]</scope>
    <source>
        <strain evidence="2">SL10</strain>
    </source>
</reference>
<accession>A0A0E0G4Y1</accession>
<feature type="compositionally biased region" description="Polar residues" evidence="1">
    <location>
        <begin position="8"/>
        <end position="21"/>
    </location>
</feature>
<dbReference type="Proteomes" id="UP000006591">
    <property type="component" value="Chromosome 2"/>
</dbReference>
<keyword evidence="3" id="KW-1185">Reference proteome</keyword>
<reference evidence="2" key="1">
    <citation type="submission" date="2015-04" db="UniProtKB">
        <authorList>
            <consortium name="EnsemblPlants"/>
        </authorList>
    </citation>
    <scope>IDENTIFICATION</scope>
    <source>
        <strain evidence="2">SL10</strain>
    </source>
</reference>
<protein>
    <submittedName>
        <fullName evidence="2">Uncharacterized protein</fullName>
    </submittedName>
</protein>
<dbReference type="HOGENOM" id="CLU_2889684_0_0_1"/>
<evidence type="ECO:0000313" key="3">
    <source>
        <dbReference type="Proteomes" id="UP000006591"/>
    </source>
</evidence>
<name>A0A0E0G4Y1_ORYNI</name>
<organism evidence="2">
    <name type="scientific">Oryza nivara</name>
    <name type="common">Indian wild rice</name>
    <name type="synonym">Oryza sativa f. spontanea</name>
    <dbReference type="NCBI Taxonomy" id="4536"/>
    <lineage>
        <taxon>Eukaryota</taxon>
        <taxon>Viridiplantae</taxon>
        <taxon>Streptophyta</taxon>
        <taxon>Embryophyta</taxon>
        <taxon>Tracheophyta</taxon>
        <taxon>Spermatophyta</taxon>
        <taxon>Magnoliopsida</taxon>
        <taxon>Liliopsida</taxon>
        <taxon>Poales</taxon>
        <taxon>Poaceae</taxon>
        <taxon>BOP clade</taxon>
        <taxon>Oryzoideae</taxon>
        <taxon>Oryzeae</taxon>
        <taxon>Oryzinae</taxon>
        <taxon>Oryza</taxon>
    </lineage>
</organism>
<evidence type="ECO:0000256" key="1">
    <source>
        <dbReference type="SAM" id="MobiDB-lite"/>
    </source>
</evidence>
<sequence>MKKAFARGNSTSAKAPSEQNSSARVIMHILARIHESASALGMFWDGTRVGLMKFYEDRGEAIA</sequence>